<accession>A0AAE1XP42</accession>
<keyword evidence="3" id="KW-1185">Reference proteome</keyword>
<reference evidence="2" key="2">
    <citation type="journal article" date="2024" name="Plant">
        <title>Genomic evolution and insights into agronomic trait innovations of Sesamum species.</title>
        <authorList>
            <person name="Miao H."/>
            <person name="Wang L."/>
            <person name="Qu L."/>
            <person name="Liu H."/>
            <person name="Sun Y."/>
            <person name="Le M."/>
            <person name="Wang Q."/>
            <person name="Wei S."/>
            <person name="Zheng Y."/>
            <person name="Lin W."/>
            <person name="Duan Y."/>
            <person name="Cao H."/>
            <person name="Xiong S."/>
            <person name="Wang X."/>
            <person name="Wei L."/>
            <person name="Li C."/>
            <person name="Ma Q."/>
            <person name="Ju M."/>
            <person name="Zhao R."/>
            <person name="Li G."/>
            <person name="Mu C."/>
            <person name="Tian Q."/>
            <person name="Mei H."/>
            <person name="Zhang T."/>
            <person name="Gao T."/>
            <person name="Zhang H."/>
        </authorList>
    </citation>
    <scope>NUCLEOTIDE SEQUENCE</scope>
    <source>
        <strain evidence="2">3651</strain>
    </source>
</reference>
<dbReference type="AlphaFoldDB" id="A0AAE1XP42"/>
<reference evidence="2" key="1">
    <citation type="submission" date="2020-06" db="EMBL/GenBank/DDBJ databases">
        <authorList>
            <person name="Li T."/>
            <person name="Hu X."/>
            <person name="Zhang T."/>
            <person name="Song X."/>
            <person name="Zhang H."/>
            <person name="Dai N."/>
            <person name="Sheng W."/>
            <person name="Hou X."/>
            <person name="Wei L."/>
        </authorList>
    </citation>
    <scope>NUCLEOTIDE SEQUENCE</scope>
    <source>
        <strain evidence="2">3651</strain>
        <tissue evidence="2">Leaf</tissue>
    </source>
</reference>
<gene>
    <name evidence="2" type="ORF">Salat_2655400</name>
</gene>
<evidence type="ECO:0000313" key="2">
    <source>
        <dbReference type="EMBL" id="KAK4415480.1"/>
    </source>
</evidence>
<dbReference type="Proteomes" id="UP001293254">
    <property type="component" value="Unassembled WGS sequence"/>
</dbReference>
<evidence type="ECO:0000313" key="3">
    <source>
        <dbReference type="Proteomes" id="UP001293254"/>
    </source>
</evidence>
<proteinExistence type="predicted"/>
<feature type="region of interest" description="Disordered" evidence="1">
    <location>
        <begin position="70"/>
        <end position="92"/>
    </location>
</feature>
<feature type="compositionally biased region" description="Basic and acidic residues" evidence="1">
    <location>
        <begin position="12"/>
        <end position="42"/>
    </location>
</feature>
<protein>
    <submittedName>
        <fullName evidence="2">Uncharacterized protein</fullName>
    </submittedName>
</protein>
<organism evidence="2 3">
    <name type="scientific">Sesamum alatum</name>
    <dbReference type="NCBI Taxonomy" id="300844"/>
    <lineage>
        <taxon>Eukaryota</taxon>
        <taxon>Viridiplantae</taxon>
        <taxon>Streptophyta</taxon>
        <taxon>Embryophyta</taxon>
        <taxon>Tracheophyta</taxon>
        <taxon>Spermatophyta</taxon>
        <taxon>Magnoliopsida</taxon>
        <taxon>eudicotyledons</taxon>
        <taxon>Gunneridae</taxon>
        <taxon>Pentapetalae</taxon>
        <taxon>asterids</taxon>
        <taxon>lamiids</taxon>
        <taxon>Lamiales</taxon>
        <taxon>Pedaliaceae</taxon>
        <taxon>Sesamum</taxon>
    </lineage>
</organism>
<evidence type="ECO:0000256" key="1">
    <source>
        <dbReference type="SAM" id="MobiDB-lite"/>
    </source>
</evidence>
<feature type="region of interest" description="Disordered" evidence="1">
    <location>
        <begin position="1"/>
        <end position="42"/>
    </location>
</feature>
<sequence>MVRRKIGLRSGGDPEGHREVSVSHPRDIPPPEQEKGSHEHEDPWHIRHMYEWKTLSDCWKKRSGKALKQPFKWPTVENGDPNSSMPRTVSKGGRQIEVQWGVAELRRLKESLMRYIPMITRT</sequence>
<comment type="caution">
    <text evidence="2">The sequence shown here is derived from an EMBL/GenBank/DDBJ whole genome shotgun (WGS) entry which is preliminary data.</text>
</comment>
<dbReference type="EMBL" id="JACGWO010000011">
    <property type="protein sequence ID" value="KAK4415480.1"/>
    <property type="molecule type" value="Genomic_DNA"/>
</dbReference>
<name>A0AAE1XP42_9LAMI</name>